<gene>
    <name evidence="9" type="ORF">FXN63_12300</name>
</gene>
<organism evidence="9 10">
    <name type="scientific">Pigmentiphaga aceris</name>
    <dbReference type="NCBI Taxonomy" id="1940612"/>
    <lineage>
        <taxon>Bacteria</taxon>
        <taxon>Pseudomonadati</taxon>
        <taxon>Pseudomonadota</taxon>
        <taxon>Betaproteobacteria</taxon>
        <taxon>Burkholderiales</taxon>
        <taxon>Alcaligenaceae</taxon>
        <taxon>Pigmentiphaga</taxon>
    </lineage>
</organism>
<feature type="transmembrane region" description="Helical" evidence="7">
    <location>
        <begin position="332"/>
        <end position="350"/>
    </location>
</feature>
<keyword evidence="5 7" id="KW-1133">Transmembrane helix</keyword>
<feature type="transmembrane region" description="Helical" evidence="7">
    <location>
        <begin position="47"/>
        <end position="68"/>
    </location>
</feature>
<dbReference type="GO" id="GO:0005886">
    <property type="term" value="C:plasma membrane"/>
    <property type="evidence" value="ECO:0007669"/>
    <property type="project" value="UniProtKB-SubCell"/>
</dbReference>
<feature type="transmembrane region" description="Helical" evidence="7">
    <location>
        <begin position="136"/>
        <end position="155"/>
    </location>
</feature>
<feature type="transmembrane region" description="Helical" evidence="7">
    <location>
        <begin position="262"/>
        <end position="289"/>
    </location>
</feature>
<evidence type="ECO:0000313" key="9">
    <source>
        <dbReference type="EMBL" id="QEI06524.1"/>
    </source>
</evidence>
<evidence type="ECO:0000256" key="4">
    <source>
        <dbReference type="ARBA" id="ARBA00022692"/>
    </source>
</evidence>
<dbReference type="InterPro" id="IPR005829">
    <property type="entry name" value="Sugar_transporter_CS"/>
</dbReference>
<sequence>MSSTTQSHEEPSSRQLEHDARRLTADHTKVAPGEIAIGVVIGRASEYFDFFVFGIACVLVFPAVFFPFKEPLEGTLYSFTLFALAFLARPFGTALFMAIQRRWGRGTKLTAALFLLGTATVGMAFLPGYATLGTTSIVLLGFFRILQGVAFGGSWDGLPSLLALNAPKERRGWYAMLGQLGAPVGFLVASALFLFLHISLSNQDFLDWGWRYPFFVAFAINVVALFARLRLIVTHEYTKLLEEGELNPISVHELVKTQGYNIFIGAFAALASYALFHLVTVFPLSWLALRSSQSIANVLVVQIIGGFIAIVGTIASGWIADRFGRRNTLGTLAVLIAIFSLFAPTMLNSGEVGQDAFILIGFALLGVSYGQAAGTVTSNFESRFRYTGAALTSDFAWLFGAAFAPLVALGLSANYGLGFLSAYLMSGAVCTLIALRINRRLETRDL</sequence>
<feature type="transmembrane region" description="Helical" evidence="7">
    <location>
        <begin position="111"/>
        <end position="130"/>
    </location>
</feature>
<evidence type="ECO:0000256" key="3">
    <source>
        <dbReference type="ARBA" id="ARBA00022475"/>
    </source>
</evidence>
<feature type="transmembrane region" description="Helical" evidence="7">
    <location>
        <begin position="388"/>
        <end position="409"/>
    </location>
</feature>
<reference evidence="9 10" key="1">
    <citation type="submission" date="2019-08" db="EMBL/GenBank/DDBJ databases">
        <title>Amphibian skin-associated Pigmentiphaga: genome sequence and occurrence across geography and hosts.</title>
        <authorList>
            <person name="Bletz M.C."/>
            <person name="Bunk B."/>
            <person name="Sproeer C."/>
            <person name="Biwer P."/>
            <person name="Reiter S."/>
            <person name="Rabemananjara F.C.E."/>
            <person name="Schulz S."/>
            <person name="Overmann J."/>
            <person name="Vences M."/>
        </authorList>
    </citation>
    <scope>NUCLEOTIDE SEQUENCE [LARGE SCALE GENOMIC DNA]</scope>
    <source>
        <strain evidence="9 10">Mada1488</strain>
    </source>
</reference>
<feature type="transmembrane region" description="Helical" evidence="7">
    <location>
        <begin position="356"/>
        <end position="376"/>
    </location>
</feature>
<evidence type="ECO:0000259" key="8">
    <source>
        <dbReference type="PROSITE" id="PS50850"/>
    </source>
</evidence>
<keyword evidence="10" id="KW-1185">Reference proteome</keyword>
<dbReference type="PANTHER" id="PTHR43045:SF2">
    <property type="entry name" value="INNER MEMBRANE METABOLITE TRANSPORT PROTEIN YHJE"/>
    <property type="match status" value="1"/>
</dbReference>
<dbReference type="PANTHER" id="PTHR43045">
    <property type="entry name" value="SHIKIMATE TRANSPORTER"/>
    <property type="match status" value="1"/>
</dbReference>
<feature type="transmembrane region" description="Helical" evidence="7">
    <location>
        <begin position="176"/>
        <end position="198"/>
    </location>
</feature>
<feature type="transmembrane region" description="Helical" evidence="7">
    <location>
        <begin position="74"/>
        <end position="99"/>
    </location>
</feature>
<dbReference type="KEGG" id="pacr:FXN63_12300"/>
<dbReference type="InterPro" id="IPR020846">
    <property type="entry name" value="MFS_dom"/>
</dbReference>
<feature type="transmembrane region" description="Helical" evidence="7">
    <location>
        <begin position="210"/>
        <end position="229"/>
    </location>
</feature>
<dbReference type="Gene3D" id="1.20.1250.20">
    <property type="entry name" value="MFS general substrate transporter like domains"/>
    <property type="match status" value="2"/>
</dbReference>
<evidence type="ECO:0000256" key="7">
    <source>
        <dbReference type="SAM" id="Phobius"/>
    </source>
</evidence>
<evidence type="ECO:0000313" key="10">
    <source>
        <dbReference type="Proteomes" id="UP000325161"/>
    </source>
</evidence>
<dbReference type="EMBL" id="CP043046">
    <property type="protein sequence ID" value="QEI06524.1"/>
    <property type="molecule type" value="Genomic_DNA"/>
</dbReference>
<keyword evidence="4 7" id="KW-0812">Transmembrane</keyword>
<comment type="subcellular location">
    <subcellularLocation>
        <location evidence="1">Cell membrane</location>
        <topology evidence="1">Multi-pass membrane protein</topology>
    </subcellularLocation>
</comment>
<dbReference type="InterPro" id="IPR011701">
    <property type="entry name" value="MFS"/>
</dbReference>
<proteinExistence type="predicted"/>
<feature type="transmembrane region" description="Helical" evidence="7">
    <location>
        <begin position="295"/>
        <end position="320"/>
    </location>
</feature>
<name>A0A5C0AY75_9BURK</name>
<protein>
    <submittedName>
        <fullName evidence="9">MHS family MFS transporter</fullName>
    </submittedName>
</protein>
<dbReference type="PROSITE" id="PS00216">
    <property type="entry name" value="SUGAR_TRANSPORT_1"/>
    <property type="match status" value="1"/>
</dbReference>
<dbReference type="InterPro" id="IPR036259">
    <property type="entry name" value="MFS_trans_sf"/>
</dbReference>
<keyword evidence="2" id="KW-0813">Transport</keyword>
<feature type="transmembrane region" description="Helical" evidence="7">
    <location>
        <begin position="415"/>
        <end position="435"/>
    </location>
</feature>
<accession>A0A5C0AY75</accession>
<keyword evidence="3" id="KW-1003">Cell membrane</keyword>
<dbReference type="Pfam" id="PF07690">
    <property type="entry name" value="MFS_1"/>
    <property type="match status" value="1"/>
</dbReference>
<dbReference type="Proteomes" id="UP000325161">
    <property type="component" value="Chromosome"/>
</dbReference>
<evidence type="ECO:0000256" key="5">
    <source>
        <dbReference type="ARBA" id="ARBA00022989"/>
    </source>
</evidence>
<dbReference type="PROSITE" id="PS50850">
    <property type="entry name" value="MFS"/>
    <property type="match status" value="1"/>
</dbReference>
<feature type="domain" description="Major facilitator superfamily (MFS) profile" evidence="8">
    <location>
        <begin position="35"/>
        <end position="445"/>
    </location>
</feature>
<evidence type="ECO:0000256" key="1">
    <source>
        <dbReference type="ARBA" id="ARBA00004651"/>
    </source>
</evidence>
<dbReference type="GO" id="GO:0022857">
    <property type="term" value="F:transmembrane transporter activity"/>
    <property type="evidence" value="ECO:0007669"/>
    <property type="project" value="InterPro"/>
</dbReference>
<dbReference type="OrthoDB" id="6766492at2"/>
<evidence type="ECO:0000256" key="6">
    <source>
        <dbReference type="ARBA" id="ARBA00023136"/>
    </source>
</evidence>
<dbReference type="AlphaFoldDB" id="A0A5C0AY75"/>
<dbReference type="RefSeq" id="WP_148815207.1">
    <property type="nucleotide sequence ID" value="NZ_CP043046.1"/>
</dbReference>
<keyword evidence="6 7" id="KW-0472">Membrane</keyword>
<evidence type="ECO:0000256" key="2">
    <source>
        <dbReference type="ARBA" id="ARBA00022448"/>
    </source>
</evidence>
<dbReference type="SUPFAM" id="SSF103473">
    <property type="entry name" value="MFS general substrate transporter"/>
    <property type="match status" value="1"/>
</dbReference>